<dbReference type="Proteomes" id="UP000322873">
    <property type="component" value="Unassembled WGS sequence"/>
</dbReference>
<dbReference type="EMBL" id="VICG01000005">
    <property type="protein sequence ID" value="KAA8571770.1"/>
    <property type="molecule type" value="Genomic_DNA"/>
</dbReference>
<reference evidence="1 2" key="1">
    <citation type="submission" date="2019-06" db="EMBL/GenBank/DDBJ databases">
        <title>Genome Sequence of the Brown Rot Fungal Pathogen Monilinia fructicola.</title>
        <authorList>
            <person name="De Miccolis Angelini R.M."/>
            <person name="Landi L."/>
            <person name="Abate D."/>
            <person name="Pollastro S."/>
            <person name="Romanazzi G."/>
            <person name="Faretra F."/>
        </authorList>
    </citation>
    <scope>NUCLEOTIDE SEQUENCE [LARGE SCALE GENOMIC DNA]</scope>
    <source>
        <strain evidence="1 2">Mfrc123</strain>
    </source>
</reference>
<keyword evidence="2" id="KW-1185">Reference proteome</keyword>
<sequence>MDTAPYIINGAGSDGSGTQSFVGFIYCHRVSTNDLRNLIVEKVRSLLFSTRFDSSNNQLSALCLAHPTFSADVFQEIRQHPDQANHCNHNDCSMHTFHNLNTSSHTSPESHFEVESPPHESEYLDDISDLALDDGAPSLVSDCGTISPEEEDACSEMGRDEAMMEYYESRDMVMSFDRAYSRPILN</sequence>
<proteinExistence type="predicted"/>
<dbReference type="VEuPathDB" id="FungiDB:MFRU_035g00210"/>
<organism evidence="1 2">
    <name type="scientific">Monilinia fructicola</name>
    <name type="common">Brown rot fungus</name>
    <name type="synonym">Ciboria fructicola</name>
    <dbReference type="NCBI Taxonomy" id="38448"/>
    <lineage>
        <taxon>Eukaryota</taxon>
        <taxon>Fungi</taxon>
        <taxon>Dikarya</taxon>
        <taxon>Ascomycota</taxon>
        <taxon>Pezizomycotina</taxon>
        <taxon>Leotiomycetes</taxon>
        <taxon>Helotiales</taxon>
        <taxon>Sclerotiniaceae</taxon>
        <taxon>Monilinia</taxon>
    </lineage>
</organism>
<name>A0A5M9JT24_MONFR</name>
<evidence type="ECO:0000313" key="1">
    <source>
        <dbReference type="EMBL" id="KAA8571770.1"/>
    </source>
</evidence>
<protein>
    <submittedName>
        <fullName evidence="1">Uncharacterized protein</fullName>
    </submittedName>
</protein>
<evidence type="ECO:0000313" key="2">
    <source>
        <dbReference type="Proteomes" id="UP000322873"/>
    </source>
</evidence>
<accession>A0A5M9JT24</accession>
<dbReference type="AlphaFoldDB" id="A0A5M9JT24"/>
<gene>
    <name evidence="1" type="ORF">EYC84_001740</name>
</gene>
<comment type="caution">
    <text evidence="1">The sequence shown here is derived from an EMBL/GenBank/DDBJ whole genome shotgun (WGS) entry which is preliminary data.</text>
</comment>